<evidence type="ECO:0000313" key="1">
    <source>
        <dbReference type="EMBL" id="HAS6680045.1"/>
    </source>
</evidence>
<accession>A0A7Z2MS08</accession>
<protein>
    <submittedName>
        <fullName evidence="1">Uncharacterized protein</fullName>
    </submittedName>
</protein>
<dbReference type="EMBL" id="DACQKT010000023">
    <property type="protein sequence ID" value="HAS6680045.1"/>
    <property type="molecule type" value="Genomic_DNA"/>
</dbReference>
<proteinExistence type="predicted"/>
<dbReference type="Proteomes" id="UP000856022">
    <property type="component" value="Unassembled WGS sequence"/>
</dbReference>
<reference evidence="1" key="3">
    <citation type="submission" date="2019-12" db="EMBL/GenBank/DDBJ databases">
        <authorList>
            <consortium name="NCBI Pathogen Detection Project"/>
        </authorList>
    </citation>
    <scope>NUCLEOTIDE SEQUENCE</scope>
    <source>
        <strain evidence="1">1930</strain>
    </source>
</reference>
<sequence>MSDAAQEKIFQNDILDQMQSKGWLLGESNKYNKELALYPEDVIAVVADLQVEQNSTTRSSRIVRQGGFVR</sequence>
<reference evidence="1" key="1">
    <citation type="journal article" date="2018" name="Genome Biol.">
        <title>SKESA: strategic k-mer extension for scrupulous assemblies.</title>
        <authorList>
            <person name="Souvorov A."/>
            <person name="Agarwala R."/>
            <person name="Lipman D.J."/>
        </authorList>
    </citation>
    <scope>NUCLEOTIDE SEQUENCE</scope>
    <source>
        <strain evidence="1">1930</strain>
    </source>
</reference>
<dbReference type="AlphaFoldDB" id="A0A7Z2MS08"/>
<dbReference type="EMBL" id="CP034298">
    <property type="protein sequence ID" value="QHH09635.1"/>
    <property type="molecule type" value="Genomic_DNA"/>
</dbReference>
<name>A0A7Z2MS08_VIBPH</name>
<dbReference type="Proteomes" id="UP000464718">
    <property type="component" value="Chromosome i"/>
</dbReference>
<evidence type="ECO:0000313" key="2">
    <source>
        <dbReference type="EMBL" id="QHH09635.1"/>
    </source>
</evidence>
<evidence type="ECO:0000313" key="3">
    <source>
        <dbReference type="Proteomes" id="UP000464718"/>
    </source>
</evidence>
<organism evidence="1">
    <name type="scientific">Vibrio parahaemolyticus</name>
    <dbReference type="NCBI Taxonomy" id="670"/>
    <lineage>
        <taxon>Bacteria</taxon>
        <taxon>Pseudomonadati</taxon>
        <taxon>Pseudomonadota</taxon>
        <taxon>Gammaproteobacteria</taxon>
        <taxon>Vibrionales</taxon>
        <taxon>Vibrionaceae</taxon>
        <taxon>Vibrio</taxon>
    </lineage>
</organism>
<dbReference type="RefSeq" id="WP_031847882.1">
    <property type="nucleotide sequence ID" value="NZ_CP034298.1"/>
</dbReference>
<gene>
    <name evidence="2" type="ORF">EHC69_09735</name>
    <name evidence="1" type="ORF">I7278_25030</name>
</gene>
<reference evidence="2 3" key="2">
    <citation type="submission" date="2018-12" db="EMBL/GenBank/DDBJ databases">
        <title>Genomic insights into the evolutionary origins and pathogenicity of five Vibrio parahaemolyticus strains isolated from the shrimp with acute hepatopancreatic necrosis disease (AHPND).</title>
        <authorList>
            <person name="Yang Q."/>
            <person name="Dong X."/>
            <person name="Xie G."/>
            <person name="Fu S."/>
            <person name="Zou P."/>
            <person name="Sun J."/>
            <person name="Wang Y."/>
            <person name="Huang J."/>
        </authorList>
    </citation>
    <scope>NUCLEOTIDE SEQUENCE [LARGE SCALE GENOMIC DNA]</scope>
    <source>
        <strain evidence="2 3">20160303005-1</strain>
    </source>
</reference>